<accession>A0A2U1JH50</accession>
<dbReference type="OrthoDB" id="1375790at2"/>
<dbReference type="RefSeq" id="WP_116725701.1">
    <property type="nucleotide sequence ID" value="NZ_QCZI01000018.1"/>
</dbReference>
<dbReference type="Proteomes" id="UP000245449">
    <property type="component" value="Unassembled WGS sequence"/>
</dbReference>
<comment type="caution">
    <text evidence="3">The sequence shown here is derived from an EMBL/GenBank/DDBJ whole genome shotgun (WGS) entry which is preliminary data.</text>
</comment>
<evidence type="ECO:0000256" key="2">
    <source>
        <dbReference type="SAM" id="SignalP"/>
    </source>
</evidence>
<dbReference type="AlphaFoldDB" id="A0A2U1JH50"/>
<feature type="signal peptide" evidence="2">
    <location>
        <begin position="1"/>
        <end position="23"/>
    </location>
</feature>
<dbReference type="EMBL" id="QCZI01000018">
    <property type="protein sequence ID" value="PWA04193.1"/>
    <property type="molecule type" value="Genomic_DNA"/>
</dbReference>
<keyword evidence="2" id="KW-0732">Signal</keyword>
<sequence>MKINLFKLYILGFFLLSNFTLFAQFPGDDQGGGGLEGADPVSAPIDGKLVWLGIAAILFALYRFKSKNKEA</sequence>
<keyword evidence="4" id="KW-1185">Reference proteome</keyword>
<evidence type="ECO:0000313" key="3">
    <source>
        <dbReference type="EMBL" id="PWA04193.1"/>
    </source>
</evidence>
<proteinExistence type="predicted"/>
<reference evidence="3 4" key="1">
    <citation type="submission" date="2018-04" db="EMBL/GenBank/DDBJ databases">
        <title>Flavobacterium sp. nov., isolated from glacier ice.</title>
        <authorList>
            <person name="Liu Q."/>
            <person name="Xin Y.-H."/>
        </authorList>
    </citation>
    <scope>NUCLEOTIDE SEQUENCE [LARGE SCALE GENOMIC DNA]</scope>
    <source>
        <strain evidence="3 4">RB1R5</strain>
    </source>
</reference>
<keyword evidence="1" id="KW-1133">Transmembrane helix</keyword>
<name>A0A2U1JH50_9FLAO</name>
<protein>
    <submittedName>
        <fullName evidence="3">Signal peptidase</fullName>
    </submittedName>
</protein>
<keyword evidence="1" id="KW-0472">Membrane</keyword>
<organism evidence="3 4">
    <name type="scientific">Flavobacterium psychrotolerans</name>
    <dbReference type="NCBI Taxonomy" id="2169410"/>
    <lineage>
        <taxon>Bacteria</taxon>
        <taxon>Pseudomonadati</taxon>
        <taxon>Bacteroidota</taxon>
        <taxon>Flavobacteriia</taxon>
        <taxon>Flavobacteriales</taxon>
        <taxon>Flavobacteriaceae</taxon>
        <taxon>Flavobacterium</taxon>
    </lineage>
</organism>
<feature type="transmembrane region" description="Helical" evidence="1">
    <location>
        <begin position="47"/>
        <end position="64"/>
    </location>
</feature>
<keyword evidence="1" id="KW-0812">Transmembrane</keyword>
<evidence type="ECO:0000313" key="4">
    <source>
        <dbReference type="Proteomes" id="UP000245449"/>
    </source>
</evidence>
<evidence type="ECO:0000256" key="1">
    <source>
        <dbReference type="SAM" id="Phobius"/>
    </source>
</evidence>
<gene>
    <name evidence="3" type="ORF">DB895_12495</name>
</gene>
<feature type="chain" id="PRO_5015725177" evidence="2">
    <location>
        <begin position="24"/>
        <end position="71"/>
    </location>
</feature>